<proteinExistence type="predicted"/>
<evidence type="ECO:0000313" key="1">
    <source>
        <dbReference type="EMBL" id="KAA6388844.1"/>
    </source>
</evidence>
<dbReference type="AlphaFoldDB" id="A0A5J4W1K3"/>
<organism evidence="1 2">
    <name type="scientific">Streblomastix strix</name>
    <dbReference type="NCBI Taxonomy" id="222440"/>
    <lineage>
        <taxon>Eukaryota</taxon>
        <taxon>Metamonada</taxon>
        <taxon>Preaxostyla</taxon>
        <taxon>Oxymonadida</taxon>
        <taxon>Streblomastigidae</taxon>
        <taxon>Streblomastix</taxon>
    </lineage>
</organism>
<protein>
    <submittedName>
        <fullName evidence="1">Uncharacterized protein</fullName>
    </submittedName>
</protein>
<evidence type="ECO:0000313" key="2">
    <source>
        <dbReference type="Proteomes" id="UP000324800"/>
    </source>
</evidence>
<name>A0A5J4W1K3_9EUKA</name>
<reference evidence="1 2" key="1">
    <citation type="submission" date="2019-03" db="EMBL/GenBank/DDBJ databases">
        <title>Single cell metagenomics reveals metabolic interactions within the superorganism composed of flagellate Streblomastix strix and complex community of Bacteroidetes bacteria on its surface.</title>
        <authorList>
            <person name="Treitli S.C."/>
            <person name="Kolisko M."/>
            <person name="Husnik F."/>
            <person name="Keeling P."/>
            <person name="Hampl V."/>
        </authorList>
    </citation>
    <scope>NUCLEOTIDE SEQUENCE [LARGE SCALE GENOMIC DNA]</scope>
    <source>
        <strain evidence="1">ST1C</strain>
    </source>
</reference>
<gene>
    <name evidence="1" type="ORF">EZS28_015628</name>
</gene>
<sequence>MTLVDDTLVQNILQMDASNTRLIECGKIVYSDSIIRIEHRGVKQGNDDNDVKIVTVGHCVLDKGELITKSDLFQWELFVLKQLNVLVILKHAKIYLDIHVHELDIEFSPIVKAQAEYGERKLIINQANFFVGISSSILVLLGGVEFVQYQKEFSNTVIHVDTGHCIAAVQVAADEDPLTFTLRTWFEERLYIHTLGVYHVEQLAHKYVLLDEKVQRQIY</sequence>
<comment type="caution">
    <text evidence="1">The sequence shown here is derived from an EMBL/GenBank/DDBJ whole genome shotgun (WGS) entry which is preliminary data.</text>
</comment>
<accession>A0A5J4W1K3</accession>
<dbReference type="EMBL" id="SNRW01003822">
    <property type="protein sequence ID" value="KAA6388844.1"/>
    <property type="molecule type" value="Genomic_DNA"/>
</dbReference>
<dbReference type="Proteomes" id="UP000324800">
    <property type="component" value="Unassembled WGS sequence"/>
</dbReference>